<name>A0A7I9Y290_9MYCO</name>
<protein>
    <submittedName>
        <fullName evidence="1">Uncharacterized protein</fullName>
    </submittedName>
</protein>
<organism evidence="1 2">
    <name type="scientific">Mycobacterium botniense</name>
    <dbReference type="NCBI Taxonomy" id="84962"/>
    <lineage>
        <taxon>Bacteria</taxon>
        <taxon>Bacillati</taxon>
        <taxon>Actinomycetota</taxon>
        <taxon>Actinomycetes</taxon>
        <taxon>Mycobacteriales</taxon>
        <taxon>Mycobacteriaceae</taxon>
        <taxon>Mycobacterium</taxon>
    </lineage>
</organism>
<evidence type="ECO:0000313" key="2">
    <source>
        <dbReference type="Proteomes" id="UP000465361"/>
    </source>
</evidence>
<sequence length="361" mass="36305">MRVAPRAVIAASAAVTPAVLPPGALQQRDVQLTAGADLTGLVSDASQMVNAITEAGGSSSGLIGELLSPASSLGDSAPYALVGPLQLFADTLANSSSLADMALAGPFILEQILTNQIGYATSLATAAEDSATSVVNYFSTDFIPAQQSALSDLMSLDTFQTGFYSFFWSNPVLTPLLEAATPLLMAVPQVVEASLKNLEAAATAFFQSQIFAALGLIDPPGSLVNATGGILADLIAAMQTANPLAFAETVVLAPTTLVDAFLNGDSSNPGVLYPGLGGLIYGLLEVRNAVAEAITPTSTSAAAALDPSAALSDLSAALNPTDLGSLLNPADFAALFDPAGLASSLAGLAAELPAMLPALIP</sequence>
<dbReference type="AlphaFoldDB" id="A0A7I9Y290"/>
<reference evidence="1 2" key="1">
    <citation type="journal article" date="2019" name="Emerg. Microbes Infect.">
        <title>Comprehensive subspecies identification of 175 nontuberculous mycobacteria species based on 7547 genomic profiles.</title>
        <authorList>
            <person name="Matsumoto Y."/>
            <person name="Kinjo T."/>
            <person name="Motooka D."/>
            <person name="Nabeya D."/>
            <person name="Jung N."/>
            <person name="Uechi K."/>
            <person name="Horii T."/>
            <person name="Iida T."/>
            <person name="Fujita J."/>
            <person name="Nakamura S."/>
        </authorList>
    </citation>
    <scope>NUCLEOTIDE SEQUENCE [LARGE SCALE GENOMIC DNA]</scope>
    <source>
        <strain evidence="1 2">JCM 17322</strain>
    </source>
</reference>
<proteinExistence type="predicted"/>
<accession>A0A7I9Y290</accession>
<dbReference type="Proteomes" id="UP000465361">
    <property type="component" value="Unassembled WGS sequence"/>
</dbReference>
<dbReference type="EMBL" id="BLKW01000004">
    <property type="protein sequence ID" value="GFG76188.1"/>
    <property type="molecule type" value="Genomic_DNA"/>
</dbReference>
<comment type="caution">
    <text evidence="1">The sequence shown here is derived from an EMBL/GenBank/DDBJ whole genome shotgun (WGS) entry which is preliminary data.</text>
</comment>
<evidence type="ECO:0000313" key="1">
    <source>
        <dbReference type="EMBL" id="GFG76188.1"/>
    </source>
</evidence>
<keyword evidence="2" id="KW-1185">Reference proteome</keyword>
<dbReference type="RefSeq" id="WP_163759331.1">
    <property type="nucleotide sequence ID" value="NZ_BLKW01000004.1"/>
</dbReference>
<gene>
    <name evidence="1" type="ORF">MBOT_35530</name>
</gene>